<protein>
    <submittedName>
        <fullName evidence="4">Sporulation related domain-containing protein</fullName>
    </submittedName>
</protein>
<evidence type="ECO:0000256" key="1">
    <source>
        <dbReference type="SAM" id="MobiDB-lite"/>
    </source>
</evidence>
<dbReference type="GO" id="GO:0042834">
    <property type="term" value="F:peptidoglycan binding"/>
    <property type="evidence" value="ECO:0007669"/>
    <property type="project" value="InterPro"/>
</dbReference>
<sequence length="237" mass="25245">MSFDLSLNKKQIALLVIACVALIILIFLAGMLSGMMMRASGSANHAATAKNQNMGGSGSAVPMTPQSAAGRAKGLVASKQAAVMSKARQPAQAIRSPGSTSGEQGEAGQEELADKDSKADTKETRSASDDQKKDEQKTEDAPPSDTRFSVEVESFVSKTKALNMVSDLTAKGWGEASVLKMQDTGDRNNVWYLVQIGDYDHAEAAYHAASEFEDKEGIVAAVRSMDPKILEQRKMGE</sequence>
<keyword evidence="5" id="KW-1185">Reference proteome</keyword>
<evidence type="ECO:0000259" key="3">
    <source>
        <dbReference type="PROSITE" id="PS51724"/>
    </source>
</evidence>
<organism evidence="4 5">
    <name type="scientific">Desulfonema magnum</name>
    <dbReference type="NCBI Taxonomy" id="45655"/>
    <lineage>
        <taxon>Bacteria</taxon>
        <taxon>Pseudomonadati</taxon>
        <taxon>Thermodesulfobacteriota</taxon>
        <taxon>Desulfobacteria</taxon>
        <taxon>Desulfobacterales</taxon>
        <taxon>Desulfococcaceae</taxon>
        <taxon>Desulfonema</taxon>
    </lineage>
</organism>
<dbReference type="SUPFAM" id="SSF110997">
    <property type="entry name" value="Sporulation related repeat"/>
    <property type="match status" value="1"/>
</dbReference>
<dbReference type="InterPro" id="IPR007730">
    <property type="entry name" value="SPOR-like_dom"/>
</dbReference>
<dbReference type="AlphaFoldDB" id="A0A975GMH1"/>
<dbReference type="KEGG" id="dmm:dnm_018580"/>
<dbReference type="Pfam" id="PF05036">
    <property type="entry name" value="SPOR"/>
    <property type="match status" value="1"/>
</dbReference>
<evidence type="ECO:0000313" key="5">
    <source>
        <dbReference type="Proteomes" id="UP000663722"/>
    </source>
</evidence>
<gene>
    <name evidence="4" type="ORF">dnm_018580</name>
</gene>
<feature type="transmembrane region" description="Helical" evidence="2">
    <location>
        <begin position="12"/>
        <end position="32"/>
    </location>
</feature>
<evidence type="ECO:0000313" key="4">
    <source>
        <dbReference type="EMBL" id="QTA85843.1"/>
    </source>
</evidence>
<feature type="region of interest" description="Disordered" evidence="1">
    <location>
        <begin position="48"/>
        <end position="150"/>
    </location>
</feature>
<feature type="compositionally biased region" description="Basic and acidic residues" evidence="1">
    <location>
        <begin position="112"/>
        <end position="140"/>
    </location>
</feature>
<dbReference type="InterPro" id="IPR036680">
    <property type="entry name" value="SPOR-like_sf"/>
</dbReference>
<dbReference type="PROSITE" id="PS51724">
    <property type="entry name" value="SPOR"/>
    <property type="match status" value="1"/>
</dbReference>
<feature type="domain" description="SPOR" evidence="3">
    <location>
        <begin position="142"/>
        <end position="225"/>
    </location>
</feature>
<name>A0A975GMH1_9BACT</name>
<accession>A0A975GMH1</accession>
<reference evidence="4" key="1">
    <citation type="journal article" date="2021" name="Microb. Physiol.">
        <title>Proteogenomic Insights into the Physiology of Marine, Sulfate-Reducing, Filamentous Desulfonema limicola and Desulfonema magnum.</title>
        <authorList>
            <person name="Schnaars V."/>
            <person name="Wohlbrand L."/>
            <person name="Scheve S."/>
            <person name="Hinrichs C."/>
            <person name="Reinhardt R."/>
            <person name="Rabus R."/>
        </authorList>
    </citation>
    <scope>NUCLEOTIDE SEQUENCE</scope>
    <source>
        <strain evidence="4">4be13</strain>
    </source>
</reference>
<evidence type="ECO:0000256" key="2">
    <source>
        <dbReference type="SAM" id="Phobius"/>
    </source>
</evidence>
<proteinExistence type="predicted"/>
<keyword evidence="2" id="KW-0812">Transmembrane</keyword>
<keyword evidence="2" id="KW-1133">Transmembrane helix</keyword>
<keyword evidence="2" id="KW-0472">Membrane</keyword>
<feature type="compositionally biased region" description="Low complexity" evidence="1">
    <location>
        <begin position="98"/>
        <end position="107"/>
    </location>
</feature>
<dbReference type="Proteomes" id="UP000663722">
    <property type="component" value="Chromosome"/>
</dbReference>
<dbReference type="EMBL" id="CP061800">
    <property type="protein sequence ID" value="QTA85843.1"/>
    <property type="molecule type" value="Genomic_DNA"/>
</dbReference>
<dbReference type="Gene3D" id="3.30.70.1070">
    <property type="entry name" value="Sporulation related repeat"/>
    <property type="match status" value="1"/>
</dbReference>